<evidence type="ECO:0000313" key="1">
    <source>
        <dbReference type="EMBL" id="CAB5218237.1"/>
    </source>
</evidence>
<name>A0A6J7WKK5_9CAUD</name>
<protein>
    <submittedName>
        <fullName evidence="1">Uncharacterized protein</fullName>
    </submittedName>
</protein>
<sequence>MRNSQDDNPLFEGIITESGKDLIDFLNLTCGSAIWGPAREMIKNIEKELG</sequence>
<organism evidence="1">
    <name type="scientific">uncultured Caudovirales phage</name>
    <dbReference type="NCBI Taxonomy" id="2100421"/>
    <lineage>
        <taxon>Viruses</taxon>
        <taxon>Duplodnaviria</taxon>
        <taxon>Heunggongvirae</taxon>
        <taxon>Uroviricota</taxon>
        <taxon>Caudoviricetes</taxon>
        <taxon>Peduoviridae</taxon>
        <taxon>Maltschvirus</taxon>
        <taxon>Maltschvirus maltsch</taxon>
    </lineage>
</organism>
<dbReference type="EMBL" id="LR798257">
    <property type="protein sequence ID" value="CAB5218237.1"/>
    <property type="molecule type" value="Genomic_DNA"/>
</dbReference>
<gene>
    <name evidence="1" type="ORF">UFOVP204_119</name>
</gene>
<accession>A0A6J7WKK5</accession>
<proteinExistence type="predicted"/>
<reference evidence="1" key="1">
    <citation type="submission" date="2020-05" db="EMBL/GenBank/DDBJ databases">
        <authorList>
            <person name="Chiriac C."/>
            <person name="Salcher M."/>
            <person name="Ghai R."/>
            <person name="Kavagutti S V."/>
        </authorList>
    </citation>
    <scope>NUCLEOTIDE SEQUENCE</scope>
</reference>